<organism evidence="2">
    <name type="scientific">marine sediment metagenome</name>
    <dbReference type="NCBI Taxonomy" id="412755"/>
    <lineage>
        <taxon>unclassified sequences</taxon>
        <taxon>metagenomes</taxon>
        <taxon>ecological metagenomes</taxon>
    </lineage>
</organism>
<accession>A0A0F9RE10</accession>
<feature type="domain" description="DNA circulation N-terminal" evidence="1">
    <location>
        <begin position="8"/>
        <end position="99"/>
    </location>
</feature>
<dbReference type="InterPro" id="IPR009826">
    <property type="entry name" value="DNA_circ_N"/>
</dbReference>
<evidence type="ECO:0000259" key="1">
    <source>
        <dbReference type="Pfam" id="PF07157"/>
    </source>
</evidence>
<name>A0A0F9RE10_9ZZZZ</name>
<dbReference type="Pfam" id="PF07157">
    <property type="entry name" value="DNA_circ_N"/>
    <property type="match status" value="1"/>
</dbReference>
<evidence type="ECO:0000313" key="2">
    <source>
        <dbReference type="EMBL" id="KKN53129.1"/>
    </source>
</evidence>
<proteinExistence type="predicted"/>
<dbReference type="EMBL" id="LAZR01000987">
    <property type="protein sequence ID" value="KKN53129.1"/>
    <property type="molecule type" value="Genomic_DNA"/>
</dbReference>
<gene>
    <name evidence="2" type="ORF">LCGC14_0605570</name>
</gene>
<protein>
    <recommendedName>
        <fullName evidence="1">DNA circulation N-terminal domain-containing protein</fullName>
    </recommendedName>
</protein>
<reference evidence="2" key="1">
    <citation type="journal article" date="2015" name="Nature">
        <title>Complex archaea that bridge the gap between prokaryotes and eukaryotes.</title>
        <authorList>
            <person name="Spang A."/>
            <person name="Saw J.H."/>
            <person name="Jorgensen S.L."/>
            <person name="Zaremba-Niedzwiedzka K."/>
            <person name="Martijn J."/>
            <person name="Lind A.E."/>
            <person name="van Eijk R."/>
            <person name="Schleper C."/>
            <person name="Guy L."/>
            <person name="Ettema T.J."/>
        </authorList>
    </citation>
    <scope>NUCLEOTIDE SEQUENCE</scope>
</reference>
<comment type="caution">
    <text evidence="2">The sequence shown here is derived from an EMBL/GenBank/DDBJ whole genome shotgun (WGS) entry which is preliminary data.</text>
</comment>
<sequence>MPPGFTFEASYDGIRIDVVSSNIRHGRTVVAHQFPKRDGATNEDMGREQFVCTLQFLFIDHRFVAEGEGNYLDRFLTFDIAVNDGKPRVLVHPYVGAVRCNISDFSHDADGSSAPVINASATFREEITLPPVFEAGAGAQTRASAQDVRAESIQAEASLDEIGFDPSLVQFAAIEADRWEADPDLSAREVQLQMAVINQNLNRELDALDVATDLSRHPIHKQYTRLQHSLRRAAEAFTTTTTRIVQINVLEPLPLRVIAARFYGAEQAERRFREMRELNPAIRNPAIIPAGSTLKAYSRGTAPRRFVQ</sequence>
<dbReference type="AlphaFoldDB" id="A0A0F9RE10"/>